<keyword evidence="3" id="KW-1185">Reference proteome</keyword>
<reference evidence="2" key="1">
    <citation type="submission" date="2020-01" db="EMBL/GenBank/DDBJ databases">
        <title>Genome sequence of Kobresia littledalei, the first chromosome-level genome in the family Cyperaceae.</title>
        <authorList>
            <person name="Qu G."/>
        </authorList>
    </citation>
    <scope>NUCLEOTIDE SEQUENCE</scope>
    <source>
        <strain evidence="2">C.B.Clarke</strain>
        <tissue evidence="2">Leaf</tissue>
    </source>
</reference>
<evidence type="ECO:0000256" key="1">
    <source>
        <dbReference type="SAM" id="MobiDB-lite"/>
    </source>
</evidence>
<dbReference type="PANTHER" id="PTHR36484">
    <property type="entry name" value="OS01G0558700 PROTEIN"/>
    <property type="match status" value="1"/>
</dbReference>
<evidence type="ECO:0000313" key="2">
    <source>
        <dbReference type="EMBL" id="KAF3328320.1"/>
    </source>
</evidence>
<gene>
    <name evidence="2" type="ORF">FCM35_KLT06926</name>
</gene>
<feature type="region of interest" description="Disordered" evidence="1">
    <location>
        <begin position="1"/>
        <end position="26"/>
    </location>
</feature>
<dbReference type="PANTHER" id="PTHR36484:SF2">
    <property type="entry name" value="OS01G0558700 PROTEIN"/>
    <property type="match status" value="1"/>
</dbReference>
<dbReference type="OrthoDB" id="640098at2759"/>
<evidence type="ECO:0000313" key="3">
    <source>
        <dbReference type="Proteomes" id="UP000623129"/>
    </source>
</evidence>
<name>A0A833VIW4_9POAL</name>
<dbReference type="Proteomes" id="UP000623129">
    <property type="component" value="Unassembled WGS sequence"/>
</dbReference>
<proteinExistence type="predicted"/>
<dbReference type="AlphaFoldDB" id="A0A833VIW4"/>
<accession>A0A833VIW4</accession>
<dbReference type="EMBL" id="SWLB01000016">
    <property type="protein sequence ID" value="KAF3328320.1"/>
    <property type="molecule type" value="Genomic_DNA"/>
</dbReference>
<organism evidence="2 3">
    <name type="scientific">Carex littledalei</name>
    <dbReference type="NCBI Taxonomy" id="544730"/>
    <lineage>
        <taxon>Eukaryota</taxon>
        <taxon>Viridiplantae</taxon>
        <taxon>Streptophyta</taxon>
        <taxon>Embryophyta</taxon>
        <taxon>Tracheophyta</taxon>
        <taxon>Spermatophyta</taxon>
        <taxon>Magnoliopsida</taxon>
        <taxon>Liliopsida</taxon>
        <taxon>Poales</taxon>
        <taxon>Cyperaceae</taxon>
        <taxon>Cyperoideae</taxon>
        <taxon>Cariceae</taxon>
        <taxon>Carex</taxon>
        <taxon>Carex subgen. Euthyceras</taxon>
    </lineage>
</organism>
<comment type="caution">
    <text evidence="2">The sequence shown here is derived from an EMBL/GenBank/DDBJ whole genome shotgun (WGS) entry which is preliminary data.</text>
</comment>
<protein>
    <submittedName>
        <fullName evidence="2">Uncharacterized protein</fullName>
    </submittedName>
</protein>
<sequence>MEKEGGSSTGTSIFPGMEFNLEPGPLKELSPEKIKEEIKRWAKAVVTYARQLSFEEHYRLQKDLTSTRALLVQNAILREDFREF</sequence>